<sequence length="1311" mass="140999">MTGVLLNSLPGVRVAIDRGGTFCDVWAYLPKHYYQPPVDPELVGNADIIPEADGSAQVTFKLLSVDPANYDDAPSEGIRRLLQLIHGQPIPKGIQYDTTAIESVRMGTTVATNALLERKGSSYGLVMTEGFGDLVEIGDQTRPDLFDLSVARKHKIMHDRENVVEASERVTMEGFSLDPKAPSPQDLVERSKSDPDYAGQVVIGLSGEAVRVLKPLDQTKLAEDLQKVYDRGIRGLAVCLMHSFTYPEHERQVAQVARRIGFTQISLSSDLSPSIKVLPRANSAVIDAYLSPVLRDYVQGFNSHFAGGKAGKRSEFMKSDGGLIASDRFTGLRAVLSGPAGGFVGCALTAYSKSRGRPVVGFDMGGTSTDVSRFSGSFDMTHESVVALHTIACPQLAIETVAAGGGSRLQYKNGMFLVGPESVGAHPGPACYRKGGSLAITDANLILGRLVPSQFPSIFGPNADEPLDVEASRSKFSALTDEINSSLAPGQKMTIEEVAAGFIRVANEGMSRPMRNVTEQKGHPMASHDLCCFGGAGGQHACAIARGLGVQTVVIPRFSSILSAYGIACSDLSAERGVAISAEVPAEGLSESEIYEELNRRIAALKVEVVTELVQQDIAKENIDFTVTVAMHHEGSDSELDVPFSIKMHQDFLDVHFRETSFHMHRAVRTANVRVRGVGRSYVGFRPNDFAVQLEAARKENKPVSVKPIQISSSFFEVNGKVEGLATPVYALGSVATGSVIDGPAIIVDSTQTIVVEPAARAVCLPEHVILEVDVEVVGKNADNDDLSVDPVMLAVFANRFMSIAEQMGHTLQRTSVSVSIKERLDFSCSIHGTDGALVANAPHIPVHLGSMQSAVMAQHRHWLGKLRPGDVLLTNHPKWGGTHLPDLTVVTPVFDPNDDTKVLFYVASRGHHQDIGVTAMNAVSKELWEEGIAVKTFKLVSAGKFDEEGIVSMLEDVGKRPGCSASRRIDHNITDLQVMALFKEFGEKTVLFYMRQIQQVAQNTTKRFLRETYDRFGGKPLQAEDYIDNGTKIKLEVRINREDGTAVFDWTGTGHQVHANSNIPSSLTYAAIIYGLRCMISADIPMPLNQGVLDPVTNITPPGSIVNPDEFLAISGSTLTTQRLYDIVLTAFKAAACSQGCSSAVGFADGGKDHRTGEVTPGFAYGESCGGGYGAGPSWHGVSATHVHGTNTRMTDIEIVERRIPVILRHVKIRRVTGGRGQYNGGDGMSKLFEARSPCSFSIVSQRRVFAPKGENGGGNGAIGANTWNRRMADGSLSSVNVGSNGMGRLQKGDQFQVDTPGGGGWGSAQ</sequence>
<evidence type="ECO:0000259" key="3">
    <source>
        <dbReference type="Pfam" id="PF01968"/>
    </source>
</evidence>
<feature type="domain" description="Hydantoinase/oxoprolinase N-terminal" evidence="5">
    <location>
        <begin position="13"/>
        <end position="261"/>
    </location>
</feature>
<dbReference type="EMBL" id="CP144062">
    <property type="protein sequence ID" value="WWD22212.1"/>
    <property type="molecule type" value="Genomic_DNA"/>
</dbReference>
<feature type="domain" description="Hydantoinase B/oxoprolinase" evidence="4">
    <location>
        <begin position="790"/>
        <end position="1309"/>
    </location>
</feature>
<dbReference type="KEGG" id="ksn:43591732"/>
<dbReference type="GeneID" id="43591732"/>
<dbReference type="PANTHER" id="PTHR11365:SF26">
    <property type="entry name" value="5-OXOPROLINASE"/>
    <property type="match status" value="1"/>
</dbReference>
<dbReference type="GO" id="GO:0006749">
    <property type="term" value="P:glutathione metabolic process"/>
    <property type="evidence" value="ECO:0007669"/>
    <property type="project" value="TreeGrafter"/>
</dbReference>
<comment type="similarity">
    <text evidence="1">Belongs to the oxoprolinase family.</text>
</comment>
<evidence type="ECO:0000259" key="5">
    <source>
        <dbReference type="Pfam" id="PF05378"/>
    </source>
</evidence>
<dbReference type="GO" id="GO:0017168">
    <property type="term" value="F:5-oxoprolinase (ATP-hydrolyzing) activity"/>
    <property type="evidence" value="ECO:0007669"/>
    <property type="project" value="TreeGrafter"/>
</dbReference>
<evidence type="ECO:0000259" key="4">
    <source>
        <dbReference type="Pfam" id="PF02538"/>
    </source>
</evidence>
<reference evidence="6" key="2">
    <citation type="submission" date="2024-01" db="EMBL/GenBank/DDBJ databases">
        <title>Comparative genomics of Cryptococcus and Kwoniella reveals pathogenesis evolution and contrasting modes of karyotype evolution via chromosome fusion or intercentromeric recombination.</title>
        <authorList>
            <person name="Coelho M.A."/>
            <person name="David-Palma M."/>
            <person name="Shea T."/>
            <person name="Bowers K."/>
            <person name="McGinley-Smith S."/>
            <person name="Mohammad A.W."/>
            <person name="Gnirke A."/>
            <person name="Yurkov A.M."/>
            <person name="Nowrousian M."/>
            <person name="Sun S."/>
            <person name="Cuomo C.A."/>
            <person name="Heitman J."/>
        </authorList>
    </citation>
    <scope>NUCLEOTIDE SEQUENCE</scope>
    <source>
        <strain evidence="6">CBS 12478</strain>
    </source>
</reference>
<dbReference type="InterPro" id="IPR002821">
    <property type="entry name" value="Hydantoinase_A"/>
</dbReference>
<keyword evidence="7" id="KW-1185">Reference proteome</keyword>
<protein>
    <recommendedName>
        <fullName evidence="8">5-oxoprolinase</fullName>
    </recommendedName>
</protein>
<evidence type="ECO:0000256" key="2">
    <source>
        <dbReference type="SAM" id="MobiDB-lite"/>
    </source>
</evidence>
<feature type="compositionally biased region" description="Gly residues" evidence="2">
    <location>
        <begin position="1302"/>
        <end position="1311"/>
    </location>
</feature>
<dbReference type="PANTHER" id="PTHR11365">
    <property type="entry name" value="5-OXOPROLINASE RELATED"/>
    <property type="match status" value="1"/>
</dbReference>
<feature type="compositionally biased region" description="Low complexity" evidence="2">
    <location>
        <begin position="1277"/>
        <end position="1289"/>
    </location>
</feature>
<dbReference type="Pfam" id="PF01968">
    <property type="entry name" value="Hydantoinase_A"/>
    <property type="match status" value="1"/>
</dbReference>
<evidence type="ECO:0000313" key="6">
    <source>
        <dbReference type="EMBL" id="WWD22212.1"/>
    </source>
</evidence>
<dbReference type="Pfam" id="PF05378">
    <property type="entry name" value="Hydant_A_N"/>
    <property type="match status" value="1"/>
</dbReference>
<organism evidence="6 7">
    <name type="scientific">Kwoniella shandongensis</name>
    <dbReference type="NCBI Taxonomy" id="1734106"/>
    <lineage>
        <taxon>Eukaryota</taxon>
        <taxon>Fungi</taxon>
        <taxon>Dikarya</taxon>
        <taxon>Basidiomycota</taxon>
        <taxon>Agaricomycotina</taxon>
        <taxon>Tremellomycetes</taxon>
        <taxon>Tremellales</taxon>
        <taxon>Cryptococcaceae</taxon>
        <taxon>Kwoniella</taxon>
    </lineage>
</organism>
<dbReference type="InterPro" id="IPR008040">
    <property type="entry name" value="Hydant_A_N"/>
</dbReference>
<evidence type="ECO:0008006" key="8">
    <source>
        <dbReference type="Google" id="ProtNLM"/>
    </source>
</evidence>
<feature type="region of interest" description="Disordered" evidence="2">
    <location>
        <begin position="1277"/>
        <end position="1311"/>
    </location>
</feature>
<dbReference type="InterPro" id="IPR003692">
    <property type="entry name" value="Hydantoinase_B"/>
</dbReference>
<evidence type="ECO:0000313" key="7">
    <source>
        <dbReference type="Proteomes" id="UP000322225"/>
    </source>
</evidence>
<gene>
    <name evidence="6" type="ORF">CI109_106703</name>
</gene>
<proteinExistence type="inferred from homology"/>
<reference evidence="6" key="1">
    <citation type="submission" date="2017-08" db="EMBL/GenBank/DDBJ databases">
        <authorList>
            <person name="Cuomo C."/>
            <person name="Billmyre B."/>
            <person name="Heitman J."/>
        </authorList>
    </citation>
    <scope>NUCLEOTIDE SEQUENCE</scope>
    <source>
        <strain evidence="6">CBS 12478</strain>
    </source>
</reference>
<dbReference type="GO" id="GO:0005829">
    <property type="term" value="C:cytosol"/>
    <property type="evidence" value="ECO:0007669"/>
    <property type="project" value="TreeGrafter"/>
</dbReference>
<evidence type="ECO:0000256" key="1">
    <source>
        <dbReference type="ARBA" id="ARBA00010403"/>
    </source>
</evidence>
<feature type="domain" description="Hydantoinase A/oxoprolinase" evidence="3">
    <location>
        <begin position="280"/>
        <end position="575"/>
    </location>
</feature>
<dbReference type="Proteomes" id="UP000322225">
    <property type="component" value="Chromosome 12"/>
</dbReference>
<dbReference type="InterPro" id="IPR045079">
    <property type="entry name" value="Oxoprolinase-like"/>
</dbReference>
<dbReference type="RefSeq" id="XP_065823962.1">
    <property type="nucleotide sequence ID" value="XM_065967890.1"/>
</dbReference>
<dbReference type="Pfam" id="PF02538">
    <property type="entry name" value="Hydantoinase_B"/>
    <property type="match status" value="1"/>
</dbReference>
<accession>A0AAJ8N0K7</accession>
<name>A0AAJ8N0K7_9TREE</name>